<keyword evidence="1" id="KW-0472">Membrane</keyword>
<feature type="transmembrane region" description="Helical" evidence="1">
    <location>
        <begin position="150"/>
        <end position="170"/>
    </location>
</feature>
<evidence type="ECO:0000313" key="3">
    <source>
        <dbReference type="EMBL" id="PAD82576.1"/>
    </source>
</evidence>
<dbReference type="PANTHER" id="PTHR36834">
    <property type="entry name" value="MEMBRANE PROTEIN-RELATED"/>
    <property type="match status" value="1"/>
</dbReference>
<reference evidence="3 4" key="1">
    <citation type="submission" date="2017-07" db="EMBL/GenBank/DDBJ databases">
        <title>Isolation and whole genome analysis of endospore-forming bacteria from heroin.</title>
        <authorList>
            <person name="Kalinowski J."/>
            <person name="Ahrens B."/>
            <person name="Al-Dilaimi A."/>
            <person name="Winkler A."/>
            <person name="Wibberg D."/>
            <person name="Schleenbecker U."/>
            <person name="Ruckert C."/>
            <person name="Wolfel R."/>
            <person name="Grass G."/>
        </authorList>
    </citation>
    <scope>NUCLEOTIDE SEQUENCE [LARGE SCALE GENOMIC DNA]</scope>
    <source>
        <strain evidence="3 4">7521-2</strain>
    </source>
</reference>
<feature type="transmembrane region" description="Helical" evidence="1">
    <location>
        <begin position="74"/>
        <end position="92"/>
    </location>
</feature>
<dbReference type="InterPro" id="IPR053150">
    <property type="entry name" value="Teicoplanin_resist-assoc"/>
</dbReference>
<feature type="domain" description="VanZ-like" evidence="2">
    <location>
        <begin position="75"/>
        <end position="199"/>
    </location>
</feature>
<dbReference type="RefSeq" id="WP_095331103.1">
    <property type="nucleotide sequence ID" value="NZ_NPBQ01000088.1"/>
</dbReference>
<dbReference type="EMBL" id="NPBQ01000088">
    <property type="protein sequence ID" value="PAD82576.1"/>
    <property type="molecule type" value="Genomic_DNA"/>
</dbReference>
<accession>A0AA91TS74</accession>
<organism evidence="3 4">
    <name type="scientific">Niallia circulans</name>
    <name type="common">Bacillus circulans</name>
    <dbReference type="NCBI Taxonomy" id="1397"/>
    <lineage>
        <taxon>Bacteria</taxon>
        <taxon>Bacillati</taxon>
        <taxon>Bacillota</taxon>
        <taxon>Bacilli</taxon>
        <taxon>Bacillales</taxon>
        <taxon>Bacillaceae</taxon>
        <taxon>Niallia</taxon>
    </lineage>
</organism>
<dbReference type="Proteomes" id="UP000216961">
    <property type="component" value="Unassembled WGS sequence"/>
</dbReference>
<dbReference type="AlphaFoldDB" id="A0AA91TS74"/>
<keyword evidence="1" id="KW-1133">Transmembrane helix</keyword>
<proteinExistence type="predicted"/>
<protein>
    <recommendedName>
        <fullName evidence="2">VanZ-like domain-containing protein</fullName>
    </recommendedName>
</protein>
<name>A0AA91TS74_NIACI</name>
<feature type="transmembrane region" description="Helical" evidence="1">
    <location>
        <begin position="120"/>
        <end position="143"/>
    </location>
</feature>
<dbReference type="Pfam" id="PF04892">
    <property type="entry name" value="VanZ"/>
    <property type="match status" value="1"/>
</dbReference>
<dbReference type="InterPro" id="IPR006976">
    <property type="entry name" value="VanZ-like"/>
</dbReference>
<feature type="transmembrane region" description="Helical" evidence="1">
    <location>
        <begin position="37"/>
        <end position="53"/>
    </location>
</feature>
<evidence type="ECO:0000256" key="1">
    <source>
        <dbReference type="SAM" id="Phobius"/>
    </source>
</evidence>
<evidence type="ECO:0000259" key="2">
    <source>
        <dbReference type="Pfam" id="PF04892"/>
    </source>
</evidence>
<keyword evidence="1" id="KW-0812">Transmembrane</keyword>
<comment type="caution">
    <text evidence="3">The sequence shown here is derived from an EMBL/GenBank/DDBJ whole genome shotgun (WGS) entry which is preliminary data.</text>
</comment>
<feature type="transmembrane region" description="Helical" evidence="1">
    <location>
        <begin position="12"/>
        <end position="31"/>
    </location>
</feature>
<gene>
    <name evidence="3" type="ORF">CHH57_14225</name>
</gene>
<evidence type="ECO:0000313" key="4">
    <source>
        <dbReference type="Proteomes" id="UP000216961"/>
    </source>
</evidence>
<dbReference type="PANTHER" id="PTHR36834:SF1">
    <property type="entry name" value="INTEGRAL MEMBRANE PROTEIN"/>
    <property type="match status" value="1"/>
</dbReference>
<feature type="transmembrane region" description="Helical" evidence="1">
    <location>
        <begin position="182"/>
        <end position="203"/>
    </location>
</feature>
<sequence length="209" mass="24664">MKGLRLSVHVLKSGIFVIIFLFLFITLWSISGVQLRLNFPFILILAVPLWVYFRLQRKNERNSVIFSKEILPNLFFFYLLTVAYVTLAPFHFTPPTITEGKMNITPYVQILYQYKYKPPFFWMLYTLGNIILFIPFGFILPMLYKKHFQALITIGLAILCSLSIELIQFFFTVDRTADIDDFILNVFGAIIGYLLYLLMWLFLRKIDLK</sequence>